<keyword evidence="2" id="KW-1185">Reference proteome</keyword>
<evidence type="ECO:0000313" key="1">
    <source>
        <dbReference type="EMBL" id="KAG5480092.1"/>
    </source>
</evidence>
<dbReference type="KEGG" id="lenr:94173328"/>
<reference evidence="1 2" key="1">
    <citation type="submission" date="2021-02" db="EMBL/GenBank/DDBJ databases">
        <title>Leishmania (Mundinia) enrietti genome sequencing and assembly.</title>
        <authorList>
            <person name="Almutairi H."/>
            <person name="Gatherer D."/>
        </authorList>
    </citation>
    <scope>NUCLEOTIDE SEQUENCE [LARGE SCALE GENOMIC DNA]</scope>
    <source>
        <strain evidence="1">CUR178</strain>
    </source>
</reference>
<organism evidence="1 2">
    <name type="scientific">Leishmania enriettii</name>
    <dbReference type="NCBI Taxonomy" id="5663"/>
    <lineage>
        <taxon>Eukaryota</taxon>
        <taxon>Discoba</taxon>
        <taxon>Euglenozoa</taxon>
        <taxon>Kinetoplastea</taxon>
        <taxon>Metakinetoplastina</taxon>
        <taxon>Trypanosomatida</taxon>
        <taxon>Trypanosomatidae</taxon>
        <taxon>Leishmaniinae</taxon>
        <taxon>Leishmania</taxon>
    </lineage>
</organism>
<dbReference type="Proteomes" id="UP000674179">
    <property type="component" value="Chromosome 21"/>
</dbReference>
<sequence length="352" mass="38613">MAVSTTAQKAGGSSSKPCEGRLHLVYAAHRRLEDELSTFLAFAAAAKKHDTNPASAIEGFSPWTGVMESAAKCADASSRCLRLFNPSRKISQFKGMNALAKLYGTSAAPHERVIAFLTHIGAAFDSVLPVEIALSGGYCLQRLDLSAADEYLVAFVRNWAALVALSDKQVDPFQTRLRDLLSTRNAQERFRLYFRAVVLLQIECAAQSGHNQHLSAVYNIQALDAILNPVAREELQKYQVTCLQESARHREVLSAVAAPLASTVAPSTMPTALVPCKQQEMQRETLTEAARESAATPSPSRRTNWRWNAIRIGVILLLAVLLRFTSGRFVRALKNALQITRAAPARRRTLTL</sequence>
<gene>
    <name evidence="1" type="ORF">CUR178_06144</name>
</gene>
<comment type="caution">
    <text evidence="1">The sequence shown here is derived from an EMBL/GenBank/DDBJ whole genome shotgun (WGS) entry which is preliminary data.</text>
</comment>
<accession>A0A836H5V5</accession>
<protein>
    <submittedName>
        <fullName evidence="1">Uncharacterized protein</fullName>
    </submittedName>
</protein>
<dbReference type="RefSeq" id="XP_067693239.1">
    <property type="nucleotide sequence ID" value="XM_067837818.1"/>
</dbReference>
<dbReference type="GeneID" id="94173328"/>
<proteinExistence type="predicted"/>
<dbReference type="AlphaFoldDB" id="A0A836H5V5"/>
<evidence type="ECO:0000313" key="2">
    <source>
        <dbReference type="Proteomes" id="UP000674179"/>
    </source>
</evidence>
<dbReference type="OrthoDB" id="271900at2759"/>
<name>A0A836H5V5_LEIEN</name>
<dbReference type="EMBL" id="JAFHKP010000021">
    <property type="protein sequence ID" value="KAG5480092.1"/>
    <property type="molecule type" value="Genomic_DNA"/>
</dbReference>